<feature type="transmembrane region" description="Helical" evidence="1">
    <location>
        <begin position="6"/>
        <end position="22"/>
    </location>
</feature>
<dbReference type="Proteomes" id="UP000542720">
    <property type="component" value="Unassembled WGS sequence"/>
</dbReference>
<gene>
    <name evidence="2" type="ORF">H3H51_13045</name>
</gene>
<evidence type="ECO:0000256" key="1">
    <source>
        <dbReference type="SAM" id="Phobius"/>
    </source>
</evidence>
<dbReference type="AlphaFoldDB" id="A0A7W4LMM7"/>
<sequence length="178" mass="19592">MDSTIWAAVIAAAIAFLSLVIAKEQKVSEFRQTWIDSLREEVANTISNLILLHSALMRKADGDSVTANDVSPYIASVNVAMSSAHMRLNPADKDGADLIRALEDVENFFNREVANCEELQVLIDSIRPAAKVVLKNEWERVKRGEFIYRCCLGLALVSLALSLIYVGLGSELLSALVR</sequence>
<keyword evidence="1" id="KW-0812">Transmembrane</keyword>
<evidence type="ECO:0000313" key="2">
    <source>
        <dbReference type="EMBL" id="MBB2495949.1"/>
    </source>
</evidence>
<reference evidence="2 3" key="1">
    <citation type="submission" date="2020-08" db="EMBL/GenBank/DDBJ databases">
        <authorList>
            <person name="Kim C.M."/>
        </authorList>
    </citation>
    <scope>NUCLEOTIDE SEQUENCE [LARGE SCALE GENOMIC DNA]</scope>
    <source>
        <strain evidence="2 3">UL070</strain>
    </source>
</reference>
<dbReference type="RefSeq" id="WP_183089491.1">
    <property type="nucleotide sequence ID" value="NZ_JACJUD010000004.1"/>
</dbReference>
<feature type="transmembrane region" description="Helical" evidence="1">
    <location>
        <begin position="146"/>
        <end position="168"/>
    </location>
</feature>
<keyword evidence="1" id="KW-1133">Transmembrane helix</keyword>
<organism evidence="2 3">
    <name type="scientific">Aquipseudomonas ullengensis</name>
    <dbReference type="NCBI Taxonomy" id="2759166"/>
    <lineage>
        <taxon>Bacteria</taxon>
        <taxon>Pseudomonadati</taxon>
        <taxon>Pseudomonadota</taxon>
        <taxon>Gammaproteobacteria</taxon>
        <taxon>Pseudomonadales</taxon>
        <taxon>Pseudomonadaceae</taxon>
        <taxon>Aquipseudomonas</taxon>
    </lineage>
</organism>
<keyword evidence="3" id="KW-1185">Reference proteome</keyword>
<name>A0A7W4LMM7_9GAMM</name>
<evidence type="ECO:0000313" key="3">
    <source>
        <dbReference type="Proteomes" id="UP000542720"/>
    </source>
</evidence>
<dbReference type="EMBL" id="JACJUD010000004">
    <property type="protein sequence ID" value="MBB2495949.1"/>
    <property type="molecule type" value="Genomic_DNA"/>
</dbReference>
<proteinExistence type="predicted"/>
<protein>
    <submittedName>
        <fullName evidence="2">Uncharacterized protein</fullName>
    </submittedName>
</protein>
<keyword evidence="1" id="KW-0472">Membrane</keyword>
<comment type="caution">
    <text evidence="2">The sequence shown here is derived from an EMBL/GenBank/DDBJ whole genome shotgun (WGS) entry which is preliminary data.</text>
</comment>
<accession>A0A7W4LMM7</accession>